<comment type="caution">
    <text evidence="2">The sequence shown here is derived from an EMBL/GenBank/DDBJ whole genome shotgun (WGS) entry which is preliminary data.</text>
</comment>
<dbReference type="EMBL" id="JAPFFF010000044">
    <property type="protein sequence ID" value="KAK8840658.1"/>
    <property type="molecule type" value="Genomic_DNA"/>
</dbReference>
<evidence type="ECO:0000313" key="3">
    <source>
        <dbReference type="Proteomes" id="UP001470230"/>
    </source>
</evidence>
<proteinExistence type="predicted"/>
<feature type="coiled-coil region" evidence="1">
    <location>
        <begin position="125"/>
        <end position="190"/>
    </location>
</feature>
<sequence length="210" mass="25769">MTYNEKQRKIYENKLRESMLKEDCILTSKYENCNKLVHYTYKNLDYAVKPTRWNSGVRPHFAKCIRYTHEHIAQLFEKEGCKLLTQYKNQKSRLTYEYNGKTYKVIYNDWKFYNCRPHLGQIHTYFTEELDKKEIQKNKRELKKELAKIEMQKNIRKLKKELEEIEGLDNKKIEDILKEIEEEYLKKIEDMFKEITEDTEIVKKEIKEEE</sequence>
<evidence type="ECO:0000313" key="2">
    <source>
        <dbReference type="EMBL" id="KAK8840658.1"/>
    </source>
</evidence>
<protein>
    <submittedName>
        <fullName evidence="2">Uncharacterized protein</fullName>
    </submittedName>
</protein>
<keyword evidence="3" id="KW-1185">Reference proteome</keyword>
<organism evidence="2 3">
    <name type="scientific">Tritrichomonas musculus</name>
    <dbReference type="NCBI Taxonomy" id="1915356"/>
    <lineage>
        <taxon>Eukaryota</taxon>
        <taxon>Metamonada</taxon>
        <taxon>Parabasalia</taxon>
        <taxon>Tritrichomonadida</taxon>
        <taxon>Tritrichomonadidae</taxon>
        <taxon>Tritrichomonas</taxon>
    </lineage>
</organism>
<name>A0ABR2H365_9EUKA</name>
<accession>A0ABR2H365</accession>
<reference evidence="2 3" key="1">
    <citation type="submission" date="2024-04" db="EMBL/GenBank/DDBJ databases">
        <title>Tritrichomonas musculus Genome.</title>
        <authorList>
            <person name="Alves-Ferreira E."/>
            <person name="Grigg M."/>
            <person name="Lorenzi H."/>
            <person name="Galac M."/>
        </authorList>
    </citation>
    <scope>NUCLEOTIDE SEQUENCE [LARGE SCALE GENOMIC DNA]</scope>
    <source>
        <strain evidence="2 3">EAF2021</strain>
    </source>
</reference>
<dbReference type="Proteomes" id="UP001470230">
    <property type="component" value="Unassembled WGS sequence"/>
</dbReference>
<evidence type="ECO:0000256" key="1">
    <source>
        <dbReference type="SAM" id="Coils"/>
    </source>
</evidence>
<keyword evidence="1" id="KW-0175">Coiled coil</keyword>
<gene>
    <name evidence="2" type="ORF">M9Y10_030433</name>
</gene>